<sequence length="126" mass="13797">MPPLFPASIVQANGRDSFSYQAPQLVKAPINTVKARPVTIALIYCYVHIPVCPEKPPVTTRASKGLIDGSDITELHSEPLLVPASQSSRRRSNSGHTHIFINVNQQRQRERKPLTASAVIPHQAGI</sequence>
<organism evidence="2 3">
    <name type="scientific">Paracoccidioides brasiliensis</name>
    <dbReference type="NCBI Taxonomy" id="121759"/>
    <lineage>
        <taxon>Eukaryota</taxon>
        <taxon>Fungi</taxon>
        <taxon>Dikarya</taxon>
        <taxon>Ascomycota</taxon>
        <taxon>Pezizomycotina</taxon>
        <taxon>Eurotiomycetes</taxon>
        <taxon>Eurotiomycetidae</taxon>
        <taxon>Onygenales</taxon>
        <taxon>Ajellomycetaceae</taxon>
        <taxon>Paracoccidioides</taxon>
    </lineage>
</organism>
<gene>
    <name evidence="2" type="ORF">ACO22_05988</name>
</gene>
<evidence type="ECO:0000313" key="2">
    <source>
        <dbReference type="EMBL" id="ODH20077.1"/>
    </source>
</evidence>
<protein>
    <submittedName>
        <fullName evidence="2">Uncharacterized protein</fullName>
    </submittedName>
</protein>
<dbReference type="VEuPathDB" id="FungiDB:PABG_07638"/>
<name>A0A1D2J8V7_PARBR</name>
<feature type="region of interest" description="Disordered" evidence="1">
    <location>
        <begin position="102"/>
        <end position="126"/>
    </location>
</feature>
<reference evidence="2 3" key="1">
    <citation type="submission" date="2016-06" db="EMBL/GenBank/DDBJ databases">
        <authorList>
            <person name="Kjaerup R.B."/>
            <person name="Dalgaard T.S."/>
            <person name="Juul-Madsen H.R."/>
        </authorList>
    </citation>
    <scope>NUCLEOTIDE SEQUENCE [LARGE SCALE GENOMIC DNA]</scope>
    <source>
        <strain evidence="2 3">Pb300</strain>
    </source>
</reference>
<dbReference type="EMBL" id="LZYO01000295">
    <property type="protein sequence ID" value="ODH20077.1"/>
    <property type="molecule type" value="Genomic_DNA"/>
</dbReference>
<accession>A0A1D2J8V7</accession>
<evidence type="ECO:0000256" key="1">
    <source>
        <dbReference type="SAM" id="MobiDB-lite"/>
    </source>
</evidence>
<dbReference type="Proteomes" id="UP000242814">
    <property type="component" value="Unassembled WGS sequence"/>
</dbReference>
<comment type="caution">
    <text evidence="2">The sequence shown here is derived from an EMBL/GenBank/DDBJ whole genome shotgun (WGS) entry which is preliminary data.</text>
</comment>
<dbReference type="AlphaFoldDB" id="A0A1D2J8V7"/>
<evidence type="ECO:0000313" key="3">
    <source>
        <dbReference type="Proteomes" id="UP000242814"/>
    </source>
</evidence>
<proteinExistence type="predicted"/>